<protein>
    <submittedName>
        <fullName evidence="1">Uncharacterized protein</fullName>
    </submittedName>
</protein>
<sequence>MTLSKFLSMSLPYNCYEIGHTWTPHCSEAWLDLWFITFVRSLRLYGLLYLRIRRGGMVGLAEVPAS</sequence>
<evidence type="ECO:0000313" key="1">
    <source>
        <dbReference type="EMBL" id="KAG0417458.1"/>
    </source>
</evidence>
<organism evidence="1 2">
    <name type="scientific">Ixodes persulcatus</name>
    <name type="common">Taiga tick</name>
    <dbReference type="NCBI Taxonomy" id="34615"/>
    <lineage>
        <taxon>Eukaryota</taxon>
        <taxon>Metazoa</taxon>
        <taxon>Ecdysozoa</taxon>
        <taxon>Arthropoda</taxon>
        <taxon>Chelicerata</taxon>
        <taxon>Arachnida</taxon>
        <taxon>Acari</taxon>
        <taxon>Parasitiformes</taxon>
        <taxon>Ixodida</taxon>
        <taxon>Ixodoidea</taxon>
        <taxon>Ixodidae</taxon>
        <taxon>Ixodinae</taxon>
        <taxon>Ixodes</taxon>
    </lineage>
</organism>
<evidence type="ECO:0000313" key="2">
    <source>
        <dbReference type="Proteomes" id="UP000805193"/>
    </source>
</evidence>
<accession>A0AC60PDG1</accession>
<dbReference type="Proteomes" id="UP000805193">
    <property type="component" value="Unassembled WGS sequence"/>
</dbReference>
<proteinExistence type="predicted"/>
<dbReference type="EMBL" id="JABSTQ010010841">
    <property type="protein sequence ID" value="KAG0417458.1"/>
    <property type="molecule type" value="Genomic_DNA"/>
</dbReference>
<comment type="caution">
    <text evidence="1">The sequence shown here is derived from an EMBL/GenBank/DDBJ whole genome shotgun (WGS) entry which is preliminary data.</text>
</comment>
<reference evidence="1 2" key="1">
    <citation type="journal article" date="2020" name="Cell">
        <title>Large-Scale Comparative Analyses of Tick Genomes Elucidate Their Genetic Diversity and Vector Capacities.</title>
        <authorList>
            <consortium name="Tick Genome and Microbiome Consortium (TIGMIC)"/>
            <person name="Jia N."/>
            <person name="Wang J."/>
            <person name="Shi W."/>
            <person name="Du L."/>
            <person name="Sun Y."/>
            <person name="Zhan W."/>
            <person name="Jiang J.F."/>
            <person name="Wang Q."/>
            <person name="Zhang B."/>
            <person name="Ji P."/>
            <person name="Bell-Sakyi L."/>
            <person name="Cui X.M."/>
            <person name="Yuan T.T."/>
            <person name="Jiang B.G."/>
            <person name="Yang W.F."/>
            <person name="Lam T.T."/>
            <person name="Chang Q.C."/>
            <person name="Ding S.J."/>
            <person name="Wang X.J."/>
            <person name="Zhu J.G."/>
            <person name="Ruan X.D."/>
            <person name="Zhao L."/>
            <person name="Wei J.T."/>
            <person name="Ye R.Z."/>
            <person name="Que T.C."/>
            <person name="Du C.H."/>
            <person name="Zhou Y.H."/>
            <person name="Cheng J.X."/>
            <person name="Dai P.F."/>
            <person name="Guo W.B."/>
            <person name="Han X.H."/>
            <person name="Huang E.J."/>
            <person name="Li L.F."/>
            <person name="Wei W."/>
            <person name="Gao Y.C."/>
            <person name="Liu J.Z."/>
            <person name="Shao H.Z."/>
            <person name="Wang X."/>
            <person name="Wang C.C."/>
            <person name="Yang T.C."/>
            <person name="Huo Q.B."/>
            <person name="Li W."/>
            <person name="Chen H.Y."/>
            <person name="Chen S.E."/>
            <person name="Zhou L.G."/>
            <person name="Ni X.B."/>
            <person name="Tian J.H."/>
            <person name="Sheng Y."/>
            <person name="Liu T."/>
            <person name="Pan Y.S."/>
            <person name="Xia L.Y."/>
            <person name="Li J."/>
            <person name="Zhao F."/>
            <person name="Cao W.C."/>
        </authorList>
    </citation>
    <scope>NUCLEOTIDE SEQUENCE [LARGE SCALE GENOMIC DNA]</scope>
    <source>
        <strain evidence="1">Iper-2018</strain>
    </source>
</reference>
<name>A0AC60PDG1_IXOPE</name>
<keyword evidence="2" id="KW-1185">Reference proteome</keyword>
<gene>
    <name evidence="1" type="ORF">HPB47_005610</name>
</gene>